<feature type="region of interest" description="Disordered" evidence="1">
    <location>
        <begin position="618"/>
        <end position="645"/>
    </location>
</feature>
<evidence type="ECO:0000313" key="3">
    <source>
        <dbReference type="Proteomes" id="UP000256964"/>
    </source>
</evidence>
<feature type="region of interest" description="Disordered" evidence="1">
    <location>
        <begin position="471"/>
        <end position="593"/>
    </location>
</feature>
<sequence>MLPPTYPLTRPFTAVSPLSPDPAGVVDVLHDLGLAIGSQFSPTLMVRRGLKKEFQVAALMRKNKKYKILTRGDKDAAISDLAIGVDVAKEALPDTTWIAILRSPADTFSKSRQYLGATKKLHTGALSISSRAWIAAALSSGEYECNPPHGIPTGGAYEATAGTRSAKVTSDRPATLPPTAQPLTTSNLVVHRDNPDDPPPPYESVPHQGNPLVTHFNNVRVDPDGVSQVSLRFGGMFNTFPARSFSLSLSHRDLTRNTPTASFRPVVLSGTATLVPRDIDTSKMGRDDVMEVLPDVVAIKQDGPQGYDIVVTDIQTLEISDVQDDDPNRSACDSKLRDPQGSSGDSLATTHSTKLSHEPDHSPPLAMDSGRAQCQSLSGPAVQGTLDPGTQVRSRTGCDSASCAPHGEDLERVGCDRSPGYFYGLLSRKDECRMPNRPSAPPPVDDQYSSTDLEIRVSRWAREVKLQDSCQLPDDNTSRRARASREMQADATYNTSPLPLPPVKSHRTHTSQARPDVGSPPVTKQPAGRPRAANMLDPALGDRDTRTRSLSPLPSHEPLLGASDRTTYATKRDSRLGTRPAHARSISDSSSPLDSLSTVYNGNQYMLTPVLPGDVDYIPPGPRSYDRSVRGTPASARGAHCQGPTVVSDLDARMYSGRPDKAVR</sequence>
<accession>A0A371DQU0</accession>
<keyword evidence="3" id="KW-1185">Reference proteome</keyword>
<proteinExistence type="predicted"/>
<feature type="compositionally biased region" description="Basic and acidic residues" evidence="1">
    <location>
        <begin position="326"/>
        <end position="338"/>
    </location>
</feature>
<evidence type="ECO:0000256" key="1">
    <source>
        <dbReference type="SAM" id="MobiDB-lite"/>
    </source>
</evidence>
<feature type="region of interest" description="Disordered" evidence="1">
    <location>
        <begin position="320"/>
        <end position="393"/>
    </location>
</feature>
<feature type="compositionally biased region" description="Low complexity" evidence="1">
    <location>
        <begin position="549"/>
        <end position="560"/>
    </location>
</feature>
<name>A0A371DQU0_9APHY</name>
<protein>
    <submittedName>
        <fullName evidence="2">Uncharacterized protein</fullName>
    </submittedName>
</protein>
<feature type="compositionally biased region" description="Polar residues" evidence="1">
    <location>
        <begin position="340"/>
        <end position="353"/>
    </location>
</feature>
<dbReference type="Proteomes" id="UP000256964">
    <property type="component" value="Unassembled WGS sequence"/>
</dbReference>
<evidence type="ECO:0000313" key="2">
    <source>
        <dbReference type="EMBL" id="RDX54864.1"/>
    </source>
</evidence>
<reference evidence="2 3" key="1">
    <citation type="journal article" date="2018" name="Biotechnol. Biofuels">
        <title>Integrative visual omics of the white-rot fungus Polyporus brumalis exposes the biotechnological potential of its oxidative enzymes for delignifying raw plant biomass.</title>
        <authorList>
            <person name="Miyauchi S."/>
            <person name="Rancon A."/>
            <person name="Drula E."/>
            <person name="Hage H."/>
            <person name="Chaduli D."/>
            <person name="Favel A."/>
            <person name="Grisel S."/>
            <person name="Henrissat B."/>
            <person name="Herpoel-Gimbert I."/>
            <person name="Ruiz-Duenas F.J."/>
            <person name="Chevret D."/>
            <person name="Hainaut M."/>
            <person name="Lin J."/>
            <person name="Wang M."/>
            <person name="Pangilinan J."/>
            <person name="Lipzen A."/>
            <person name="Lesage-Meessen L."/>
            <person name="Navarro D."/>
            <person name="Riley R."/>
            <person name="Grigoriev I.V."/>
            <person name="Zhou S."/>
            <person name="Raouche S."/>
            <person name="Rosso M.N."/>
        </authorList>
    </citation>
    <scope>NUCLEOTIDE SEQUENCE [LARGE SCALE GENOMIC DNA]</scope>
    <source>
        <strain evidence="2 3">BRFM 1820</strain>
    </source>
</reference>
<dbReference type="EMBL" id="KZ857383">
    <property type="protein sequence ID" value="RDX54864.1"/>
    <property type="molecule type" value="Genomic_DNA"/>
</dbReference>
<organism evidence="2 3">
    <name type="scientific">Lentinus brumalis</name>
    <dbReference type="NCBI Taxonomy" id="2498619"/>
    <lineage>
        <taxon>Eukaryota</taxon>
        <taxon>Fungi</taxon>
        <taxon>Dikarya</taxon>
        <taxon>Basidiomycota</taxon>
        <taxon>Agaricomycotina</taxon>
        <taxon>Agaricomycetes</taxon>
        <taxon>Polyporales</taxon>
        <taxon>Polyporaceae</taxon>
        <taxon>Lentinus</taxon>
    </lineage>
</organism>
<gene>
    <name evidence="2" type="ORF">OH76DRAFT_1478379</name>
</gene>
<dbReference type="AlphaFoldDB" id="A0A371DQU0"/>